<sequence>MSTIKQVAVLGAGRMGKAIAIAFAYAGLKVDLNRTGFVGESIF</sequence>
<dbReference type="PATRIC" id="fig|1217696.3.peg.2235"/>
<dbReference type="Gene3D" id="3.40.50.720">
    <property type="entry name" value="NAD(P)-binding Rossmann-like Domain"/>
    <property type="match status" value="1"/>
</dbReference>
<dbReference type="HOGENOM" id="CLU_3228290_0_0_6"/>
<dbReference type="Proteomes" id="UP000014559">
    <property type="component" value="Unassembled WGS sequence"/>
</dbReference>
<dbReference type="GO" id="GO:0006631">
    <property type="term" value="P:fatty acid metabolic process"/>
    <property type="evidence" value="ECO:0007669"/>
    <property type="project" value="InterPro"/>
</dbReference>
<dbReference type="GO" id="GO:0070403">
    <property type="term" value="F:NAD+ binding"/>
    <property type="evidence" value="ECO:0007669"/>
    <property type="project" value="InterPro"/>
</dbReference>
<comment type="caution">
    <text evidence="2">The sequence shown here is derived from an EMBL/GenBank/DDBJ whole genome shotgun (WGS) entry which is preliminary data.</text>
</comment>
<dbReference type="AlphaFoldDB" id="S3UBZ8"/>
<dbReference type="InterPro" id="IPR006176">
    <property type="entry name" value="3-OHacyl-CoA_DH_NAD-bd"/>
</dbReference>
<organism evidence="2 3">
    <name type="scientific">Acinetobacter colistiniresistens</name>
    <dbReference type="NCBI Taxonomy" id="280145"/>
    <lineage>
        <taxon>Bacteria</taxon>
        <taxon>Pseudomonadati</taxon>
        <taxon>Pseudomonadota</taxon>
        <taxon>Gammaproteobacteria</taxon>
        <taxon>Moraxellales</taxon>
        <taxon>Moraxellaceae</taxon>
        <taxon>Acinetobacter</taxon>
    </lineage>
</organism>
<dbReference type="Pfam" id="PF02737">
    <property type="entry name" value="3HCDH_N"/>
    <property type="match status" value="1"/>
</dbReference>
<evidence type="ECO:0000313" key="3">
    <source>
        <dbReference type="Proteomes" id="UP000014559"/>
    </source>
</evidence>
<accession>S3UBZ8</accession>
<reference evidence="2 3" key="1">
    <citation type="submission" date="2013-06" db="EMBL/GenBank/DDBJ databases">
        <title>The Genome Sequence of Acinetobacter sp. NIPH 2036.</title>
        <authorList>
            <consortium name="The Broad Institute Genome Sequencing Platform"/>
            <consortium name="The Broad Institute Genome Sequencing Center for Infectious Disease"/>
            <person name="Cerqueira G."/>
            <person name="Feldgarden M."/>
            <person name="Courvalin P."/>
            <person name="Perichon B."/>
            <person name="Grillot-Courvalin C."/>
            <person name="Clermont D."/>
            <person name="Rocha E."/>
            <person name="Yoon E.-J."/>
            <person name="Nemec A."/>
            <person name="Young S.K."/>
            <person name="Zeng Q."/>
            <person name="Gargeya S."/>
            <person name="Fitzgerald M."/>
            <person name="Abouelleil A."/>
            <person name="Alvarado L."/>
            <person name="Berlin A.M."/>
            <person name="Chapman S.B."/>
            <person name="Dewar J."/>
            <person name="Goldberg J."/>
            <person name="Griggs A."/>
            <person name="Gujja S."/>
            <person name="Hansen M."/>
            <person name="Howarth C."/>
            <person name="Imamovic A."/>
            <person name="Larimer J."/>
            <person name="McCowan C."/>
            <person name="Murphy C."/>
            <person name="Pearson M."/>
            <person name="Priest M."/>
            <person name="Roberts A."/>
            <person name="Saif S."/>
            <person name="Shea T."/>
            <person name="Sykes S."/>
            <person name="Wortman J."/>
            <person name="Nusbaum C."/>
            <person name="Birren B."/>
        </authorList>
    </citation>
    <scope>NUCLEOTIDE SEQUENCE [LARGE SCALE GENOMIC DNA]</scope>
    <source>
        <strain evidence="2 3">NIPH 2036</strain>
    </source>
</reference>
<protein>
    <recommendedName>
        <fullName evidence="1">3-hydroxyacyl-CoA dehydrogenase NAD binding domain-containing protein</fullName>
    </recommendedName>
</protein>
<name>S3UBZ8_9GAMM</name>
<dbReference type="InterPro" id="IPR036291">
    <property type="entry name" value="NAD(P)-bd_dom_sf"/>
</dbReference>
<evidence type="ECO:0000313" key="2">
    <source>
        <dbReference type="EMBL" id="EPG37007.1"/>
    </source>
</evidence>
<dbReference type="SUPFAM" id="SSF51735">
    <property type="entry name" value="NAD(P)-binding Rossmann-fold domains"/>
    <property type="match status" value="1"/>
</dbReference>
<dbReference type="EMBL" id="ATGK01000012">
    <property type="protein sequence ID" value="EPG37007.1"/>
    <property type="molecule type" value="Genomic_DNA"/>
</dbReference>
<proteinExistence type="predicted"/>
<gene>
    <name evidence="2" type="ORF">F907_02272</name>
</gene>
<feature type="domain" description="3-hydroxyacyl-CoA dehydrogenase NAD binding" evidence="1">
    <location>
        <begin position="6"/>
        <end position="32"/>
    </location>
</feature>
<evidence type="ECO:0000259" key="1">
    <source>
        <dbReference type="Pfam" id="PF02737"/>
    </source>
</evidence>